<dbReference type="Gene3D" id="1.20.120.20">
    <property type="entry name" value="Apolipoprotein"/>
    <property type="match status" value="1"/>
</dbReference>
<dbReference type="InterPro" id="IPR007931">
    <property type="entry name" value="TsetseEP"/>
</dbReference>
<feature type="coiled-coil region" evidence="1">
    <location>
        <begin position="29"/>
        <end position="93"/>
    </location>
</feature>
<dbReference type="Proteomes" id="UP000235965">
    <property type="component" value="Unassembled WGS sequence"/>
</dbReference>
<dbReference type="EMBL" id="NEVH01027067">
    <property type="protein sequence ID" value="PNF13909.1"/>
    <property type="molecule type" value="Genomic_DNA"/>
</dbReference>
<feature type="chain" id="PRO_5014362554" description="Protein TsetseEP domain-containing protein" evidence="2">
    <location>
        <begin position="21"/>
        <end position="246"/>
    </location>
</feature>
<accession>A0A2J7PC55</accession>
<keyword evidence="2" id="KW-0732">Signal</keyword>
<evidence type="ECO:0000259" key="3">
    <source>
        <dbReference type="Pfam" id="PF05267"/>
    </source>
</evidence>
<organism evidence="4 5">
    <name type="scientific">Cryptotermes secundus</name>
    <dbReference type="NCBI Taxonomy" id="105785"/>
    <lineage>
        <taxon>Eukaryota</taxon>
        <taxon>Metazoa</taxon>
        <taxon>Ecdysozoa</taxon>
        <taxon>Arthropoda</taxon>
        <taxon>Hexapoda</taxon>
        <taxon>Insecta</taxon>
        <taxon>Pterygota</taxon>
        <taxon>Neoptera</taxon>
        <taxon>Polyneoptera</taxon>
        <taxon>Dictyoptera</taxon>
        <taxon>Blattodea</taxon>
        <taxon>Blattoidea</taxon>
        <taxon>Termitoidae</taxon>
        <taxon>Kalotermitidae</taxon>
        <taxon>Cryptotermitinae</taxon>
        <taxon>Cryptotermes</taxon>
    </lineage>
</organism>
<evidence type="ECO:0000313" key="4">
    <source>
        <dbReference type="EMBL" id="PNF13909.1"/>
    </source>
</evidence>
<protein>
    <recommendedName>
        <fullName evidence="3">Protein TsetseEP domain-containing protein</fullName>
    </recommendedName>
</protein>
<name>A0A2J7PC55_9NEOP</name>
<keyword evidence="5" id="KW-1185">Reference proteome</keyword>
<dbReference type="AlphaFoldDB" id="A0A2J7PC55"/>
<feature type="domain" description="Protein TsetseEP" evidence="3">
    <location>
        <begin position="103"/>
        <end position="213"/>
    </location>
</feature>
<sequence length="246" mass="26379">MASKLICFVAVLCALQHVQASAVQKRSIIDDIKSEVEKVAQEAQQKAADAVSEVSSLWDQIKSKVSEVISSASANLNAKAQEAKDKIQEVVSAAKQIGANIGTCVSEGLEEVNSVNSLAYEDLQTCVKSAEAPLEPLKADIANLADQSEQLVKDIPADLSSCKRASVLQLPEQLSCYVEVGNTYLSKGLLMVSSIAYDLSEFKTQLEEASQKIVKCGTDEVGEALKKYKDISESVQTCVFNGPSTE</sequence>
<evidence type="ECO:0000256" key="1">
    <source>
        <dbReference type="SAM" id="Coils"/>
    </source>
</evidence>
<proteinExistence type="predicted"/>
<dbReference type="InParanoid" id="A0A2J7PC55"/>
<feature type="signal peptide" evidence="2">
    <location>
        <begin position="1"/>
        <end position="20"/>
    </location>
</feature>
<keyword evidence="1" id="KW-0175">Coiled coil</keyword>
<comment type="caution">
    <text evidence="4">The sequence shown here is derived from an EMBL/GenBank/DDBJ whole genome shotgun (WGS) entry which is preliminary data.</text>
</comment>
<gene>
    <name evidence="4" type="ORF">B7P43_G09843</name>
</gene>
<dbReference type="Pfam" id="PF05267">
    <property type="entry name" value="DUF725"/>
    <property type="match status" value="1"/>
</dbReference>
<evidence type="ECO:0000313" key="5">
    <source>
        <dbReference type="Proteomes" id="UP000235965"/>
    </source>
</evidence>
<reference evidence="4 5" key="1">
    <citation type="submission" date="2017-12" db="EMBL/GenBank/DDBJ databases">
        <title>Hemimetabolous genomes reveal molecular basis of termite eusociality.</title>
        <authorList>
            <person name="Harrison M.C."/>
            <person name="Jongepier E."/>
            <person name="Robertson H.M."/>
            <person name="Arning N."/>
            <person name="Bitard-Feildel T."/>
            <person name="Chao H."/>
            <person name="Childers C.P."/>
            <person name="Dinh H."/>
            <person name="Doddapaneni H."/>
            <person name="Dugan S."/>
            <person name="Gowin J."/>
            <person name="Greiner C."/>
            <person name="Han Y."/>
            <person name="Hu H."/>
            <person name="Hughes D.S.T."/>
            <person name="Huylmans A.-K."/>
            <person name="Kemena C."/>
            <person name="Kremer L.P.M."/>
            <person name="Lee S.L."/>
            <person name="Lopez-Ezquerra A."/>
            <person name="Mallet L."/>
            <person name="Monroy-Kuhn J.M."/>
            <person name="Moser A."/>
            <person name="Murali S.C."/>
            <person name="Muzny D.M."/>
            <person name="Otani S."/>
            <person name="Piulachs M.-D."/>
            <person name="Poelchau M."/>
            <person name="Qu J."/>
            <person name="Schaub F."/>
            <person name="Wada-Katsumata A."/>
            <person name="Worley K.C."/>
            <person name="Xie Q."/>
            <person name="Ylla G."/>
            <person name="Poulsen M."/>
            <person name="Gibbs R.A."/>
            <person name="Schal C."/>
            <person name="Richards S."/>
            <person name="Belles X."/>
            <person name="Korb J."/>
            <person name="Bornberg-Bauer E."/>
        </authorList>
    </citation>
    <scope>NUCLEOTIDE SEQUENCE [LARGE SCALE GENOMIC DNA]</scope>
    <source>
        <tissue evidence="4">Whole body</tissue>
    </source>
</reference>
<evidence type="ECO:0000256" key="2">
    <source>
        <dbReference type="SAM" id="SignalP"/>
    </source>
</evidence>